<evidence type="ECO:0000256" key="2">
    <source>
        <dbReference type="ARBA" id="ARBA00022695"/>
    </source>
</evidence>
<dbReference type="Gene3D" id="3.90.550.10">
    <property type="entry name" value="Spore Coat Polysaccharide Biosynthesis Protein SpsA, Chain A"/>
    <property type="match status" value="1"/>
</dbReference>
<keyword evidence="2" id="KW-0548">Nucleotidyltransferase</keyword>
<accession>A0A6C0IY84</accession>
<dbReference type="EMBL" id="MN740257">
    <property type="protein sequence ID" value="QHT96443.1"/>
    <property type="molecule type" value="Genomic_DNA"/>
</dbReference>
<keyword evidence="1" id="KW-0808">Transferase</keyword>
<sequence>MIIGLIPARYQSSRLPGKPLLKFGVETMIQKVYQQTIQSELIDKAYVLTDDIRVKESVEEIGGNCLMITDECLNGTERICIAINEHPELFQNVKYIVNVQGDEPYINPKHIDTAIRKMNESKEKLISNSNIKCSTLHYRIEKEEELNNTSIGKLVLNYNDEIMYCSRNCIPANKSQGPNLKRCNYYAHIGLFVFDFEYLKNNYYNKPNTPLQLEEDIEWLKLLEQGNRIVSSCVDDYEIGVNLPEDYTYLLNKYQLN</sequence>
<protein>
    <recommendedName>
        <fullName evidence="4">3-deoxy-manno-octulosonate cytidylyltransferase</fullName>
    </recommendedName>
</protein>
<organism evidence="3">
    <name type="scientific">viral metagenome</name>
    <dbReference type="NCBI Taxonomy" id="1070528"/>
    <lineage>
        <taxon>unclassified sequences</taxon>
        <taxon>metagenomes</taxon>
        <taxon>organismal metagenomes</taxon>
    </lineage>
</organism>
<dbReference type="GO" id="GO:0008690">
    <property type="term" value="F:3-deoxy-manno-octulosonate cytidylyltransferase activity"/>
    <property type="evidence" value="ECO:0007669"/>
    <property type="project" value="TreeGrafter"/>
</dbReference>
<dbReference type="NCBIfam" id="NF003952">
    <property type="entry name" value="PRK05450.1-5"/>
    <property type="match status" value="1"/>
</dbReference>
<dbReference type="InterPro" id="IPR003329">
    <property type="entry name" value="Cytidylyl_trans"/>
</dbReference>
<dbReference type="PANTHER" id="PTHR42866:SF2">
    <property type="entry name" value="3-DEOXY-MANNO-OCTULOSONATE CYTIDYLYLTRANSFERASE, MITOCHONDRIAL"/>
    <property type="match status" value="1"/>
</dbReference>
<evidence type="ECO:0000256" key="1">
    <source>
        <dbReference type="ARBA" id="ARBA00022679"/>
    </source>
</evidence>
<name>A0A6C0IY84_9ZZZZ</name>
<dbReference type="InterPro" id="IPR029044">
    <property type="entry name" value="Nucleotide-diphossugar_trans"/>
</dbReference>
<evidence type="ECO:0000313" key="3">
    <source>
        <dbReference type="EMBL" id="QHT96443.1"/>
    </source>
</evidence>
<dbReference type="AlphaFoldDB" id="A0A6C0IY84"/>
<dbReference type="GO" id="GO:0005829">
    <property type="term" value="C:cytosol"/>
    <property type="evidence" value="ECO:0007669"/>
    <property type="project" value="TreeGrafter"/>
</dbReference>
<dbReference type="Pfam" id="PF02348">
    <property type="entry name" value="CTP_transf_3"/>
    <property type="match status" value="1"/>
</dbReference>
<dbReference type="SUPFAM" id="SSF53448">
    <property type="entry name" value="Nucleotide-diphospho-sugar transferases"/>
    <property type="match status" value="1"/>
</dbReference>
<reference evidence="3" key="1">
    <citation type="journal article" date="2020" name="Nature">
        <title>Giant virus diversity and host interactions through global metagenomics.</title>
        <authorList>
            <person name="Schulz F."/>
            <person name="Roux S."/>
            <person name="Paez-Espino D."/>
            <person name="Jungbluth S."/>
            <person name="Walsh D.A."/>
            <person name="Denef V.J."/>
            <person name="McMahon K.D."/>
            <person name="Konstantinidis K.T."/>
            <person name="Eloe-Fadrosh E.A."/>
            <person name="Kyrpides N.C."/>
            <person name="Woyke T."/>
        </authorList>
    </citation>
    <scope>NUCLEOTIDE SEQUENCE</scope>
    <source>
        <strain evidence="3">GVMAG-M-3300024302-11</strain>
    </source>
</reference>
<proteinExistence type="predicted"/>
<dbReference type="PANTHER" id="PTHR42866">
    <property type="entry name" value="3-DEOXY-MANNO-OCTULOSONATE CYTIDYLYLTRANSFERASE"/>
    <property type="match status" value="1"/>
</dbReference>
<evidence type="ECO:0008006" key="4">
    <source>
        <dbReference type="Google" id="ProtNLM"/>
    </source>
</evidence>